<proteinExistence type="predicted"/>
<name>A0A426YYB0_ENSVE</name>
<sequence length="84" mass="9163">MASGVRQQGERVEEIGEGATMKQRRQRGVWLAGIGWRWWAAKGEGQQGYGRLEAGAIREKGEMVAGGSSREGRRGNSDGSDSKR</sequence>
<feature type="compositionally biased region" description="Basic and acidic residues" evidence="1">
    <location>
        <begin position="70"/>
        <end position="84"/>
    </location>
</feature>
<evidence type="ECO:0000313" key="2">
    <source>
        <dbReference type="EMBL" id="RRT56727.1"/>
    </source>
</evidence>
<dbReference type="Proteomes" id="UP000287651">
    <property type="component" value="Unassembled WGS sequence"/>
</dbReference>
<dbReference type="AlphaFoldDB" id="A0A426YYB0"/>
<organism evidence="2 3">
    <name type="scientific">Ensete ventricosum</name>
    <name type="common">Abyssinian banana</name>
    <name type="synonym">Musa ensete</name>
    <dbReference type="NCBI Taxonomy" id="4639"/>
    <lineage>
        <taxon>Eukaryota</taxon>
        <taxon>Viridiplantae</taxon>
        <taxon>Streptophyta</taxon>
        <taxon>Embryophyta</taxon>
        <taxon>Tracheophyta</taxon>
        <taxon>Spermatophyta</taxon>
        <taxon>Magnoliopsida</taxon>
        <taxon>Liliopsida</taxon>
        <taxon>Zingiberales</taxon>
        <taxon>Musaceae</taxon>
        <taxon>Ensete</taxon>
    </lineage>
</organism>
<comment type="caution">
    <text evidence="2">The sequence shown here is derived from an EMBL/GenBank/DDBJ whole genome shotgun (WGS) entry which is preliminary data.</text>
</comment>
<reference evidence="2 3" key="1">
    <citation type="journal article" date="2014" name="Agronomy (Basel)">
        <title>A Draft Genome Sequence for Ensete ventricosum, the Drought-Tolerant Tree Against Hunger.</title>
        <authorList>
            <person name="Harrison J."/>
            <person name="Moore K.A."/>
            <person name="Paszkiewicz K."/>
            <person name="Jones T."/>
            <person name="Grant M."/>
            <person name="Ambacheew D."/>
            <person name="Muzemil S."/>
            <person name="Studholme D.J."/>
        </authorList>
    </citation>
    <scope>NUCLEOTIDE SEQUENCE [LARGE SCALE GENOMIC DNA]</scope>
</reference>
<feature type="region of interest" description="Disordered" evidence="1">
    <location>
        <begin position="58"/>
        <end position="84"/>
    </location>
</feature>
<evidence type="ECO:0000256" key="1">
    <source>
        <dbReference type="SAM" id="MobiDB-lite"/>
    </source>
</evidence>
<dbReference type="EMBL" id="AMZH03009492">
    <property type="protein sequence ID" value="RRT56727.1"/>
    <property type="molecule type" value="Genomic_DNA"/>
</dbReference>
<feature type="region of interest" description="Disordered" evidence="1">
    <location>
        <begin position="1"/>
        <end position="24"/>
    </location>
</feature>
<accession>A0A426YYB0</accession>
<evidence type="ECO:0000313" key="3">
    <source>
        <dbReference type="Proteomes" id="UP000287651"/>
    </source>
</evidence>
<gene>
    <name evidence="2" type="ORF">B296_00024565</name>
</gene>
<protein>
    <submittedName>
        <fullName evidence="2">Uncharacterized protein</fullName>
    </submittedName>
</protein>